<keyword evidence="2" id="KW-0349">Heme</keyword>
<sequence length="119" mass="13428">MKTQRPKNLDLRTIQLPLPGVVSILHRVSGVILFLTGIPLFLYFLERGLHPERAGELGVFPRLVLAPLIWAFLHHFCAGIRFLLLDIHLGLDKAQARRSSLWVLGVSGFLTLIVELLAW</sequence>
<comment type="subcellular location">
    <subcellularLocation>
        <location evidence="1">Membrane</location>
    </subcellularLocation>
</comment>
<keyword evidence="4" id="KW-0479">Metal-binding</keyword>
<evidence type="ECO:0000256" key="1">
    <source>
        <dbReference type="ARBA" id="ARBA00004370"/>
    </source>
</evidence>
<dbReference type="Pfam" id="PF01127">
    <property type="entry name" value="Sdh_cyt"/>
    <property type="match status" value="1"/>
</dbReference>
<evidence type="ECO:0000256" key="4">
    <source>
        <dbReference type="ARBA" id="ARBA00022723"/>
    </source>
</evidence>
<keyword evidence="7 8" id="KW-0472">Membrane</keyword>
<evidence type="ECO:0000313" key="9">
    <source>
        <dbReference type="EMBL" id="VAY87332.1"/>
    </source>
</evidence>
<feature type="transmembrane region" description="Helical" evidence="8">
    <location>
        <begin position="99"/>
        <end position="118"/>
    </location>
</feature>
<dbReference type="InterPro" id="IPR000701">
    <property type="entry name" value="SuccDH_FuR_B_TM-su"/>
</dbReference>
<name>A0A3P3ZMH1_9ZZZZ</name>
<accession>A0A3P3ZMH1</accession>
<dbReference type="CDD" id="cd03499">
    <property type="entry name" value="SQR_TypeC_SdhC"/>
    <property type="match status" value="1"/>
</dbReference>
<protein>
    <submittedName>
        <fullName evidence="9">Succinate dehydrogenase cytochrome b556 subunit</fullName>
    </submittedName>
</protein>
<evidence type="ECO:0000256" key="7">
    <source>
        <dbReference type="ARBA" id="ARBA00023136"/>
    </source>
</evidence>
<dbReference type="NCBIfam" id="TIGR02970">
    <property type="entry name" value="succ_dehyd_cytB"/>
    <property type="match status" value="1"/>
</dbReference>
<dbReference type="PIRSF" id="PIRSF000178">
    <property type="entry name" value="SDH_cyt_b560"/>
    <property type="match status" value="1"/>
</dbReference>
<feature type="transmembrane region" description="Helical" evidence="8">
    <location>
        <begin position="21"/>
        <end position="44"/>
    </location>
</feature>
<dbReference type="Gene3D" id="1.20.1300.10">
    <property type="entry name" value="Fumarate reductase/succinate dehydrogenase, transmembrane subunit"/>
    <property type="match status" value="1"/>
</dbReference>
<dbReference type="InterPro" id="IPR014314">
    <property type="entry name" value="Succ_DH_cytb556"/>
</dbReference>
<evidence type="ECO:0000256" key="2">
    <source>
        <dbReference type="ARBA" id="ARBA00022617"/>
    </source>
</evidence>
<dbReference type="InterPro" id="IPR034804">
    <property type="entry name" value="SQR/QFR_C/D"/>
</dbReference>
<keyword evidence="5 8" id="KW-1133">Transmembrane helix</keyword>
<dbReference type="GO" id="GO:0046872">
    <property type="term" value="F:metal ion binding"/>
    <property type="evidence" value="ECO:0007669"/>
    <property type="project" value="UniProtKB-KW"/>
</dbReference>
<feature type="transmembrane region" description="Helical" evidence="8">
    <location>
        <begin position="64"/>
        <end position="87"/>
    </location>
</feature>
<reference evidence="9" key="1">
    <citation type="submission" date="2018-10" db="EMBL/GenBank/DDBJ databases">
        <authorList>
            <person name="Plewniak F."/>
        </authorList>
    </citation>
    <scope>NUCLEOTIDE SEQUENCE</scope>
</reference>
<dbReference type="EMBL" id="UOYP01000112">
    <property type="protein sequence ID" value="VAY87332.1"/>
    <property type="molecule type" value="Genomic_DNA"/>
</dbReference>
<keyword evidence="3 8" id="KW-0812">Transmembrane</keyword>
<proteinExistence type="predicted"/>
<evidence type="ECO:0000256" key="5">
    <source>
        <dbReference type="ARBA" id="ARBA00022989"/>
    </source>
</evidence>
<evidence type="ECO:0000256" key="8">
    <source>
        <dbReference type="SAM" id="Phobius"/>
    </source>
</evidence>
<dbReference type="SUPFAM" id="SSF81343">
    <property type="entry name" value="Fumarate reductase respiratory complex transmembrane subunits"/>
    <property type="match status" value="1"/>
</dbReference>
<evidence type="ECO:0000256" key="3">
    <source>
        <dbReference type="ARBA" id="ARBA00022692"/>
    </source>
</evidence>
<organism evidence="9">
    <name type="scientific">mine drainage metagenome</name>
    <dbReference type="NCBI Taxonomy" id="410659"/>
    <lineage>
        <taxon>unclassified sequences</taxon>
        <taxon>metagenomes</taxon>
        <taxon>ecological metagenomes</taxon>
    </lineage>
</organism>
<gene>
    <name evidence="9" type="primary">sdhC</name>
    <name evidence="9" type="ORF">CARN8_20015</name>
</gene>
<dbReference type="GO" id="GO:0006099">
    <property type="term" value="P:tricarboxylic acid cycle"/>
    <property type="evidence" value="ECO:0007669"/>
    <property type="project" value="InterPro"/>
</dbReference>
<dbReference type="GO" id="GO:0009055">
    <property type="term" value="F:electron transfer activity"/>
    <property type="evidence" value="ECO:0007669"/>
    <property type="project" value="InterPro"/>
</dbReference>
<dbReference type="AlphaFoldDB" id="A0A3P3ZMH1"/>
<evidence type="ECO:0000256" key="6">
    <source>
        <dbReference type="ARBA" id="ARBA00023004"/>
    </source>
</evidence>
<dbReference type="GO" id="GO:0016020">
    <property type="term" value="C:membrane"/>
    <property type="evidence" value="ECO:0007669"/>
    <property type="project" value="UniProtKB-SubCell"/>
</dbReference>
<keyword evidence="6" id="KW-0408">Iron</keyword>